<name>A0A645JJX1_9ZZZZ</name>
<gene>
    <name evidence="1" type="ORF">SDC9_210773</name>
</gene>
<organism evidence="1">
    <name type="scientific">bioreactor metagenome</name>
    <dbReference type="NCBI Taxonomy" id="1076179"/>
    <lineage>
        <taxon>unclassified sequences</taxon>
        <taxon>metagenomes</taxon>
        <taxon>ecological metagenomes</taxon>
    </lineage>
</organism>
<evidence type="ECO:0000313" key="1">
    <source>
        <dbReference type="EMBL" id="MPN63019.1"/>
    </source>
</evidence>
<accession>A0A645JJX1</accession>
<dbReference type="EMBL" id="VSSQ01141830">
    <property type="protein sequence ID" value="MPN63019.1"/>
    <property type="molecule type" value="Genomic_DNA"/>
</dbReference>
<sequence length="75" mass="9164">MDEVLRYFRKRDGFSDFQDVDLKDYAKFKNILIEFRAFYGLEKHKLKQIDQYVWQLGKEYFPKNYGKKKEKTIGG</sequence>
<proteinExistence type="predicted"/>
<protein>
    <submittedName>
        <fullName evidence="1">Uncharacterized protein</fullName>
    </submittedName>
</protein>
<dbReference type="AlphaFoldDB" id="A0A645JJX1"/>
<comment type="caution">
    <text evidence="1">The sequence shown here is derived from an EMBL/GenBank/DDBJ whole genome shotgun (WGS) entry which is preliminary data.</text>
</comment>
<reference evidence="1" key="1">
    <citation type="submission" date="2019-08" db="EMBL/GenBank/DDBJ databases">
        <authorList>
            <person name="Kucharzyk K."/>
            <person name="Murdoch R.W."/>
            <person name="Higgins S."/>
            <person name="Loffler F."/>
        </authorList>
    </citation>
    <scope>NUCLEOTIDE SEQUENCE</scope>
</reference>